<keyword evidence="4" id="KW-1003">Cell membrane</keyword>
<dbReference type="Gene3D" id="3.30.1120.170">
    <property type="match status" value="1"/>
</dbReference>
<dbReference type="PANTHER" id="PTHR47371:SF3">
    <property type="entry name" value="PHOSPHOGLYCEROL TRANSFERASE I"/>
    <property type="match status" value="1"/>
</dbReference>
<feature type="domain" description="Sulfatase N-terminal" evidence="12">
    <location>
        <begin position="257"/>
        <end position="544"/>
    </location>
</feature>
<evidence type="ECO:0000256" key="7">
    <source>
        <dbReference type="ARBA" id="ARBA00023136"/>
    </source>
</evidence>
<accession>A0A4Q0I457</accession>
<dbReference type="Proteomes" id="UP000289166">
    <property type="component" value="Unassembled WGS sequence"/>
</dbReference>
<evidence type="ECO:0000313" key="14">
    <source>
        <dbReference type="Proteomes" id="UP000289166"/>
    </source>
</evidence>
<feature type="transmembrane region" description="Helical" evidence="11">
    <location>
        <begin position="48"/>
        <end position="72"/>
    </location>
</feature>
<keyword evidence="9" id="KW-0464">Manganese</keyword>
<evidence type="ECO:0000256" key="4">
    <source>
        <dbReference type="ARBA" id="ARBA00022475"/>
    </source>
</evidence>
<keyword evidence="7 11" id="KW-0472">Membrane</keyword>
<dbReference type="SUPFAM" id="SSF53649">
    <property type="entry name" value="Alkaline phosphatase-like"/>
    <property type="match status" value="1"/>
</dbReference>
<dbReference type="InterPro" id="IPR000917">
    <property type="entry name" value="Sulfatase_N"/>
</dbReference>
<feature type="binding site" evidence="10">
    <location>
        <position position="265"/>
    </location>
    <ligand>
        <name>Mn(2+)</name>
        <dbReference type="ChEBI" id="CHEBI:29035"/>
    </ligand>
</feature>
<sequence>MDRLKNIINQRFNLAETLYWVLFIICLMLKCLYFQFTTRLNTDPYLSSVNITMLLSSFSILLIISSIIAFAFNKLRFAALFIINLILTVLLIADTNFFRYYYNLITIPVLFQLDIKLMSSVNESILSQFMIKDLIYLIDLPFMLMGVFLLSKNVRKIHISRRAYRSVALLVVGAVTFLSVFHTSNLNSFAYNNNYSAKSLGVFFSHYYNTKLLIEENLLEDDSFTQEDKDSIIALYESKESEKNVSDSRLTGIAKDKNLIVVQMEALQQFVINLKINSKEVTPNLNKLIGDSLYFDNVFYQVAGGNTSDAEFLTNNSLYPAKEGAIYHLYPENTYHSMANILKGKGYNTYSLHGFEKTFWNRNKMHMTLGFDRFFNEEDFVLDDFAGWEGQALSDSSFFRQSLDKIDTSKPFYSFFVTLSSHHPFTYFEDFDFDVGEFQGTYIGNYLKAANYLDKCIGEFIADLKKRGLYDNSLLVFYGDHSAVKKIEAEGLLQLLDMEYSEQEWMKLQKVPLIIHYPNQSKSEVISTIGGQIDILPTIANLMDFDAPYALGKDLLNHDDDKGYVILRDGSVITKDFIYFNDLREIYDFTDGKPLDLKLYSDKITSYINELSVSDIIITKDAFKHGFEK</sequence>
<feature type="binding site" evidence="9">
    <location>
        <position position="422"/>
    </location>
    <ligand>
        <name>substrate</name>
    </ligand>
</feature>
<dbReference type="PANTHER" id="PTHR47371">
    <property type="entry name" value="LIPOTEICHOIC ACID SYNTHASE"/>
    <property type="match status" value="1"/>
</dbReference>
<evidence type="ECO:0000256" key="2">
    <source>
        <dbReference type="ARBA" id="ARBA00004936"/>
    </source>
</evidence>
<evidence type="ECO:0000256" key="8">
    <source>
        <dbReference type="PIRSR" id="PIRSR005091-1"/>
    </source>
</evidence>
<dbReference type="GO" id="GO:0005886">
    <property type="term" value="C:plasma membrane"/>
    <property type="evidence" value="ECO:0007669"/>
    <property type="project" value="UniProtKB-SubCell"/>
</dbReference>
<dbReference type="RefSeq" id="WP_069194412.1">
    <property type="nucleotide sequence ID" value="NZ_RLII01000009.1"/>
</dbReference>
<protein>
    <submittedName>
        <fullName evidence="13">LTA synthase family protein</fullName>
    </submittedName>
</protein>
<comment type="subcellular location">
    <subcellularLocation>
        <location evidence="1">Cell membrane</location>
        <topology evidence="1">Multi-pass membrane protein</topology>
    </subcellularLocation>
</comment>
<dbReference type="AlphaFoldDB" id="A0A4Q0I457"/>
<evidence type="ECO:0000259" key="12">
    <source>
        <dbReference type="Pfam" id="PF00884"/>
    </source>
</evidence>
<evidence type="ECO:0000256" key="3">
    <source>
        <dbReference type="ARBA" id="ARBA00009983"/>
    </source>
</evidence>
<feature type="transmembrane region" description="Helical" evidence="11">
    <location>
        <begin position="163"/>
        <end position="181"/>
    </location>
</feature>
<dbReference type="OrthoDB" id="5901192at2"/>
<keyword evidence="9" id="KW-0479">Metal-binding</keyword>
<feature type="binding site" evidence="10">
    <location>
        <position position="307"/>
    </location>
    <ligand>
        <name>Mn(2+)</name>
        <dbReference type="ChEBI" id="CHEBI:29035"/>
    </ligand>
</feature>
<gene>
    <name evidence="13" type="ORF">EFD62_08890</name>
</gene>
<comment type="pathway">
    <text evidence="2">Cell wall biogenesis; lipoteichoic acid biosynthesis.</text>
</comment>
<comment type="caution">
    <text evidence="13">The sequence shown here is derived from an EMBL/GenBank/DDBJ whole genome shotgun (WGS) entry which is preliminary data.</text>
</comment>
<name>A0A4Q0I457_9FIRM</name>
<feature type="transmembrane region" description="Helical" evidence="11">
    <location>
        <begin position="134"/>
        <end position="151"/>
    </location>
</feature>
<evidence type="ECO:0000256" key="11">
    <source>
        <dbReference type="SAM" id="Phobius"/>
    </source>
</evidence>
<evidence type="ECO:0000256" key="5">
    <source>
        <dbReference type="ARBA" id="ARBA00022692"/>
    </source>
</evidence>
<reference evidence="14" key="1">
    <citation type="submission" date="2018-11" db="EMBL/GenBank/DDBJ databases">
        <title>Genome sequencing of a novel mesophilic and cellulolytic organism within the genus Hungateiclostridium.</title>
        <authorList>
            <person name="Rettenmaier R."/>
            <person name="Liebl W."/>
            <person name="Zverlov V."/>
        </authorList>
    </citation>
    <scope>NUCLEOTIDE SEQUENCE [LARGE SCALE GENOMIC DNA]</scope>
    <source>
        <strain evidence="14">N2K1</strain>
    </source>
</reference>
<evidence type="ECO:0000256" key="6">
    <source>
        <dbReference type="ARBA" id="ARBA00022989"/>
    </source>
</evidence>
<dbReference type="PIRSF" id="PIRSF005091">
    <property type="entry name" value="Mmb_sulf_HI1246"/>
    <property type="match status" value="1"/>
</dbReference>
<keyword evidence="14" id="KW-1185">Reference proteome</keyword>
<dbReference type="InterPro" id="IPR017850">
    <property type="entry name" value="Alkaline_phosphatase_core_sf"/>
</dbReference>
<dbReference type="GO" id="GO:0046872">
    <property type="term" value="F:metal ion binding"/>
    <property type="evidence" value="ECO:0007669"/>
    <property type="project" value="UniProtKB-KW"/>
</dbReference>
<organism evidence="13 14">
    <name type="scientific">Acetivibrio mesophilus</name>
    <dbReference type="NCBI Taxonomy" id="2487273"/>
    <lineage>
        <taxon>Bacteria</taxon>
        <taxon>Bacillati</taxon>
        <taxon>Bacillota</taxon>
        <taxon>Clostridia</taxon>
        <taxon>Eubacteriales</taxon>
        <taxon>Oscillospiraceae</taxon>
        <taxon>Acetivibrio</taxon>
    </lineage>
</organism>
<dbReference type="Gene3D" id="3.40.720.10">
    <property type="entry name" value="Alkaline Phosphatase, subunit A"/>
    <property type="match status" value="1"/>
</dbReference>
<proteinExistence type="inferred from homology"/>
<evidence type="ECO:0000256" key="10">
    <source>
        <dbReference type="PIRSR" id="PIRSR005091-3"/>
    </source>
</evidence>
<keyword evidence="5 11" id="KW-0812">Transmembrane</keyword>
<keyword evidence="6 11" id="KW-1133">Transmembrane helix</keyword>
<dbReference type="InterPro" id="IPR012160">
    <property type="entry name" value="LtaS-like"/>
</dbReference>
<evidence type="ECO:0000256" key="1">
    <source>
        <dbReference type="ARBA" id="ARBA00004651"/>
    </source>
</evidence>
<feature type="active site" evidence="8">
    <location>
        <position position="307"/>
    </location>
</feature>
<dbReference type="InterPro" id="IPR050448">
    <property type="entry name" value="OpgB/LTA_synthase_biosynth"/>
</dbReference>
<dbReference type="Pfam" id="PF00884">
    <property type="entry name" value="Sulfatase"/>
    <property type="match status" value="1"/>
</dbReference>
<dbReference type="EMBL" id="RLII01000009">
    <property type="protein sequence ID" value="RXE59070.1"/>
    <property type="molecule type" value="Genomic_DNA"/>
</dbReference>
<evidence type="ECO:0000256" key="9">
    <source>
        <dbReference type="PIRSR" id="PIRSR005091-2"/>
    </source>
</evidence>
<feature type="transmembrane region" description="Helical" evidence="11">
    <location>
        <begin position="79"/>
        <end position="102"/>
    </location>
</feature>
<comment type="similarity">
    <text evidence="3">Belongs to the LTA synthase family.</text>
</comment>
<evidence type="ECO:0000313" key="13">
    <source>
        <dbReference type="EMBL" id="RXE59070.1"/>
    </source>
</evidence>
<dbReference type="CDD" id="cd16015">
    <property type="entry name" value="LTA_synthase"/>
    <property type="match status" value="1"/>
</dbReference>
<feature type="binding site" evidence="10">
    <location>
        <position position="481"/>
    </location>
    <ligand>
        <name>Mn(2+)</name>
        <dbReference type="ChEBI" id="CHEBI:29035"/>
    </ligand>
</feature>
<feature type="binding site" evidence="10">
    <location>
        <position position="480"/>
    </location>
    <ligand>
        <name>Mn(2+)</name>
        <dbReference type="ChEBI" id="CHEBI:29035"/>
    </ligand>
</feature>
<feature type="transmembrane region" description="Helical" evidence="11">
    <location>
        <begin position="12"/>
        <end position="36"/>
    </location>
</feature>